<gene>
    <name evidence="2" type="ORF">DYB36_009137</name>
</gene>
<feature type="non-terminal residue" evidence="2">
    <location>
        <position position="1"/>
    </location>
</feature>
<feature type="region of interest" description="Disordered" evidence="1">
    <location>
        <begin position="351"/>
        <end position="370"/>
    </location>
</feature>
<dbReference type="VEuPathDB" id="FungiDB:H257_05962"/>
<sequence length="399" mass="44841">QCTTSSKRHQAQADGFNYAEWADHIEQKISQQKLRKYLTSSTRFEHYDEDDDYVAKSYINLSVHRKNLKYFKETDLEKAHPSTIHTNLARHRLKDVHEKTTIVNNMLLRRELWSLSWKPHETFEAKVDWILERITKQDPEYCSLIGVIKSVEIGWSFMALHGHQGRSKGLDPSHYLQQLVRIRCESSASVTADVESAYLVANEAPSIWHARLGYPPPAPTQAILKVTHGGPSKLPSPDSCDGCVCGEMPEIAHPRYGERGSKPLGTNIHAEAWALRALYPPAIRFVQQFVHCSETADVHTYLPVARPPPREQLMVDTPPAKSRHTQLGERSTATAENFTNTAAAVPTLAPANDDHLTEEPDYNPSDLPPLEDDDALAAFDFCGAVHDITTRSLPASGRR</sequence>
<organism evidence="2 3">
    <name type="scientific">Aphanomyces astaci</name>
    <name type="common">Crayfish plague agent</name>
    <dbReference type="NCBI Taxonomy" id="112090"/>
    <lineage>
        <taxon>Eukaryota</taxon>
        <taxon>Sar</taxon>
        <taxon>Stramenopiles</taxon>
        <taxon>Oomycota</taxon>
        <taxon>Saprolegniomycetes</taxon>
        <taxon>Saprolegniales</taxon>
        <taxon>Verrucalvaceae</taxon>
        <taxon>Aphanomyces</taxon>
    </lineage>
</organism>
<reference evidence="2 3" key="1">
    <citation type="submission" date="2018-08" db="EMBL/GenBank/DDBJ databases">
        <title>Aphanomyces genome sequencing and annotation.</title>
        <authorList>
            <person name="Minardi D."/>
            <person name="Oidtmann B."/>
            <person name="Van Der Giezen M."/>
            <person name="Studholme D.J."/>
        </authorList>
    </citation>
    <scope>NUCLEOTIDE SEQUENCE [LARGE SCALE GENOMIC DNA]</scope>
    <source>
        <strain evidence="2 3">Kv</strain>
    </source>
</reference>
<dbReference type="AlphaFoldDB" id="A0A397AES0"/>
<evidence type="ECO:0000313" key="2">
    <source>
        <dbReference type="EMBL" id="RHY03971.1"/>
    </source>
</evidence>
<dbReference type="Proteomes" id="UP000265427">
    <property type="component" value="Unassembled WGS sequence"/>
</dbReference>
<evidence type="ECO:0000313" key="3">
    <source>
        <dbReference type="Proteomes" id="UP000265427"/>
    </source>
</evidence>
<protein>
    <submittedName>
        <fullName evidence="2">Uncharacterized protein</fullName>
    </submittedName>
</protein>
<feature type="region of interest" description="Disordered" evidence="1">
    <location>
        <begin position="309"/>
        <end position="330"/>
    </location>
</feature>
<dbReference type="EMBL" id="QUSZ01006973">
    <property type="protein sequence ID" value="RHY03971.1"/>
    <property type="molecule type" value="Genomic_DNA"/>
</dbReference>
<accession>A0A397AES0</accession>
<name>A0A397AES0_APHAT</name>
<comment type="caution">
    <text evidence="2">The sequence shown here is derived from an EMBL/GenBank/DDBJ whole genome shotgun (WGS) entry which is preliminary data.</text>
</comment>
<evidence type="ECO:0000256" key="1">
    <source>
        <dbReference type="SAM" id="MobiDB-lite"/>
    </source>
</evidence>
<proteinExistence type="predicted"/>